<dbReference type="PANTHER" id="PTHR11142:SF0">
    <property type="entry name" value="TRNA PSEUDOURIDINE SYNTHASE-LIKE 1"/>
    <property type="match status" value="1"/>
</dbReference>
<accession>A0A812CIV5</accession>
<reference evidence="8" key="1">
    <citation type="submission" date="2021-01" db="EMBL/GenBank/DDBJ databases">
        <authorList>
            <person name="Li R."/>
            <person name="Bekaert M."/>
        </authorList>
    </citation>
    <scope>NUCLEOTIDE SEQUENCE</scope>
    <source>
        <strain evidence="8">Farmed</strain>
    </source>
</reference>
<dbReference type="HAMAP" id="MF_00171">
    <property type="entry name" value="TruA"/>
    <property type="match status" value="1"/>
</dbReference>
<dbReference type="Pfam" id="PF01416">
    <property type="entry name" value="PseudoU_synth_1"/>
    <property type="match status" value="2"/>
</dbReference>
<organism evidence="8 9">
    <name type="scientific">Acanthosepion pharaonis</name>
    <name type="common">Pharaoh cuttlefish</name>
    <name type="synonym">Sepia pharaonis</name>
    <dbReference type="NCBI Taxonomy" id="158019"/>
    <lineage>
        <taxon>Eukaryota</taxon>
        <taxon>Metazoa</taxon>
        <taxon>Spiralia</taxon>
        <taxon>Lophotrochozoa</taxon>
        <taxon>Mollusca</taxon>
        <taxon>Cephalopoda</taxon>
        <taxon>Coleoidea</taxon>
        <taxon>Decapodiformes</taxon>
        <taxon>Sepiida</taxon>
        <taxon>Sepiina</taxon>
        <taxon>Sepiidae</taxon>
        <taxon>Acanthosepion</taxon>
    </lineage>
</organism>
<feature type="binding site" evidence="5">
    <location>
        <position position="122"/>
    </location>
    <ligand>
        <name>substrate</name>
    </ligand>
</feature>
<evidence type="ECO:0000256" key="4">
    <source>
        <dbReference type="PIRSR" id="PIRSR001430-1"/>
    </source>
</evidence>
<dbReference type="Proteomes" id="UP000597762">
    <property type="component" value="Unassembled WGS sequence"/>
</dbReference>
<evidence type="ECO:0000256" key="3">
    <source>
        <dbReference type="ARBA" id="ARBA00023235"/>
    </source>
</evidence>
<dbReference type="AlphaFoldDB" id="A0A812CIV5"/>
<dbReference type="OrthoDB" id="271910at2759"/>
<dbReference type="GO" id="GO:0160147">
    <property type="term" value="F:tRNA pseudouridine(38-40) synthase activity"/>
    <property type="evidence" value="ECO:0007669"/>
    <property type="project" value="UniProtKB-EC"/>
</dbReference>
<comment type="similarity">
    <text evidence="1 6">Belongs to the tRNA pseudouridine synthase TruA family.</text>
</comment>
<comment type="catalytic activity">
    <reaction evidence="6">
        <text>uridine(38/39/40) in tRNA = pseudouridine(38/39/40) in tRNA</text>
        <dbReference type="Rhea" id="RHEA:22376"/>
        <dbReference type="Rhea" id="RHEA-COMP:10085"/>
        <dbReference type="Rhea" id="RHEA-COMP:10087"/>
        <dbReference type="ChEBI" id="CHEBI:65314"/>
        <dbReference type="ChEBI" id="CHEBI:65315"/>
        <dbReference type="EC" id="5.4.99.12"/>
    </reaction>
</comment>
<dbReference type="InterPro" id="IPR001406">
    <property type="entry name" value="PsdUridine_synth_TruA"/>
</dbReference>
<proteinExistence type="inferred from homology"/>
<keyword evidence="9" id="KW-1185">Reference proteome</keyword>
<evidence type="ECO:0000259" key="7">
    <source>
        <dbReference type="Pfam" id="PF01416"/>
    </source>
</evidence>
<dbReference type="InterPro" id="IPR020097">
    <property type="entry name" value="PsdUridine_synth_TruA_a/b_dom"/>
</dbReference>
<dbReference type="InterPro" id="IPR020095">
    <property type="entry name" value="PsdUridine_synth_TruA_C"/>
</dbReference>
<evidence type="ECO:0000256" key="1">
    <source>
        <dbReference type="ARBA" id="ARBA00009375"/>
    </source>
</evidence>
<dbReference type="EC" id="5.4.99.12" evidence="6"/>
<evidence type="ECO:0000313" key="8">
    <source>
        <dbReference type="EMBL" id="CAE1269972.1"/>
    </source>
</evidence>
<evidence type="ECO:0000256" key="6">
    <source>
        <dbReference type="RuleBase" id="RU003792"/>
    </source>
</evidence>
<feature type="domain" description="Pseudouridine synthase I TruA alpha/beta" evidence="7">
    <location>
        <begin position="8"/>
        <end position="95"/>
    </location>
</feature>
<feature type="active site" description="Nucleophile" evidence="4">
    <location>
        <position position="56"/>
    </location>
</feature>
<dbReference type="PANTHER" id="PTHR11142">
    <property type="entry name" value="PSEUDOURIDYLATE SYNTHASE"/>
    <property type="match status" value="1"/>
</dbReference>
<dbReference type="Gene3D" id="3.30.70.580">
    <property type="entry name" value="Pseudouridine synthase I, catalytic domain, N-terminal subdomain"/>
    <property type="match status" value="1"/>
</dbReference>
<comment type="caution">
    <text evidence="8">The sequence shown here is derived from an EMBL/GenBank/DDBJ whole genome shotgun (WGS) entry which is preliminary data.</text>
</comment>
<dbReference type="InterPro" id="IPR020094">
    <property type="entry name" value="TruA/RsuA/RluB/E/F_N"/>
</dbReference>
<dbReference type="EMBL" id="CAHIKZ030001622">
    <property type="protein sequence ID" value="CAE1269972.1"/>
    <property type="molecule type" value="Genomic_DNA"/>
</dbReference>
<keyword evidence="3 6" id="KW-0413">Isomerase</keyword>
<name>A0A812CIV5_ACAPH</name>
<dbReference type="GO" id="GO:0031119">
    <property type="term" value="P:tRNA pseudouridine synthesis"/>
    <property type="evidence" value="ECO:0007669"/>
    <property type="project" value="TreeGrafter"/>
</dbReference>
<gene>
    <name evidence="8" type="ORF">SPHA_36837</name>
</gene>
<dbReference type="SUPFAM" id="SSF55120">
    <property type="entry name" value="Pseudouridine synthase"/>
    <property type="match status" value="1"/>
</dbReference>
<dbReference type="PIRSF" id="PIRSF001430">
    <property type="entry name" value="tRNA_psdUrid_synth"/>
    <property type="match status" value="1"/>
</dbReference>
<protein>
    <recommendedName>
        <fullName evidence="6">tRNA pseudouridine synthase</fullName>
        <ecNumber evidence="6">5.4.99.12</ecNumber>
    </recommendedName>
</protein>
<dbReference type="GO" id="GO:0003723">
    <property type="term" value="F:RNA binding"/>
    <property type="evidence" value="ECO:0007669"/>
    <property type="project" value="InterPro"/>
</dbReference>
<evidence type="ECO:0000256" key="5">
    <source>
        <dbReference type="PIRSR" id="PIRSR001430-2"/>
    </source>
</evidence>
<sequence length="313" mass="35946">MGRFLIYVAYIGTNYSGFQKQVGIKTVKTIQGQLDVALKFLNPANEIRTLASSRTDTGVHALENTLHVDLIHKKPGIEYNPEDIKIKLNYWLRKHEETIVVTNVLRVPDDFHSRMHAVSRTYLYRLAIPWKMIEHQQGYAAMNFFESKRAQIIFKPVNIEKLMACAELMVGTYDYTSFTTIKSLQEKNKDPIRTVSIDVKLGTSFLRYHNPGLEVWEIHVTSKSFLYRQIRRMVGAMIQASLDYFTLDYVKQMLLDPDLKSTNTKILPSPPHGLYLKNVCYNPEGLIYDPVSQLTEEGQTSNCVTNTDAQNDT</sequence>
<evidence type="ECO:0000256" key="2">
    <source>
        <dbReference type="ARBA" id="ARBA00022694"/>
    </source>
</evidence>
<dbReference type="InterPro" id="IPR020103">
    <property type="entry name" value="PsdUridine_synth_cat_dom_sf"/>
</dbReference>
<evidence type="ECO:0000313" key="9">
    <source>
        <dbReference type="Proteomes" id="UP000597762"/>
    </source>
</evidence>
<keyword evidence="2 6" id="KW-0819">tRNA processing</keyword>
<feature type="domain" description="Pseudouridine synthase I TruA alpha/beta" evidence="7">
    <location>
        <begin position="166"/>
        <end position="282"/>
    </location>
</feature>
<dbReference type="Gene3D" id="3.30.70.660">
    <property type="entry name" value="Pseudouridine synthase I, catalytic domain, C-terminal subdomain"/>
    <property type="match status" value="1"/>
</dbReference>